<dbReference type="Proteomes" id="UP000325811">
    <property type="component" value="Chromosome II"/>
</dbReference>
<dbReference type="EMBL" id="LR699554">
    <property type="protein sequence ID" value="VVD32202.1"/>
    <property type="molecule type" value="Genomic_DNA"/>
</dbReference>
<organism evidence="1 2">
    <name type="scientific">Paraburkholderia dioscoreae</name>
    <dbReference type="NCBI Taxonomy" id="2604047"/>
    <lineage>
        <taxon>Bacteria</taxon>
        <taxon>Pseudomonadati</taxon>
        <taxon>Pseudomonadota</taxon>
        <taxon>Betaproteobacteria</taxon>
        <taxon>Burkholderiales</taxon>
        <taxon>Burkholderiaceae</taxon>
        <taxon>Paraburkholderia</taxon>
    </lineage>
</organism>
<gene>
    <name evidence="1" type="ORF">PDMSB3_0904</name>
</gene>
<dbReference type="KEGG" id="pdio:PDMSB3_0904.1"/>
<proteinExistence type="predicted"/>
<dbReference type="AlphaFoldDB" id="A0A5Q4YXE3"/>
<protein>
    <submittedName>
        <fullName evidence="1">Uncharacterized protein</fullName>
    </submittedName>
</protein>
<sequence length="52" mass="5697">MPGCIGRRAVFPHTSGASRAYMALRACIGCANKTNDCESRDAHWMGHNTIIF</sequence>
<keyword evidence="2" id="KW-1185">Reference proteome</keyword>
<evidence type="ECO:0000313" key="2">
    <source>
        <dbReference type="Proteomes" id="UP000325811"/>
    </source>
</evidence>
<evidence type="ECO:0000313" key="1">
    <source>
        <dbReference type="EMBL" id="VVD32202.1"/>
    </source>
</evidence>
<accession>A0A5Q4YXE3</accession>
<name>A0A5Q4YXE3_9BURK</name>
<reference evidence="1 2" key="1">
    <citation type="submission" date="2019-08" db="EMBL/GenBank/DDBJ databases">
        <authorList>
            <person name="Herpell B J."/>
        </authorList>
    </citation>
    <scope>NUCLEOTIDE SEQUENCE [LARGE SCALE GENOMIC DNA]</scope>
    <source>
        <strain evidence="2">Msb3</strain>
    </source>
</reference>